<dbReference type="InterPro" id="IPR011059">
    <property type="entry name" value="Metal-dep_hydrolase_composite"/>
</dbReference>
<dbReference type="GO" id="GO:0016810">
    <property type="term" value="F:hydrolase activity, acting on carbon-nitrogen (but not peptide) bonds"/>
    <property type="evidence" value="ECO:0007669"/>
    <property type="project" value="InterPro"/>
</dbReference>
<dbReference type="RefSeq" id="WP_336312469.1">
    <property type="nucleotide sequence ID" value="NZ_DBFVTT010000070.1"/>
</dbReference>
<dbReference type="EMBL" id="DYXD01000058">
    <property type="protein sequence ID" value="HJF07126.1"/>
    <property type="molecule type" value="Genomic_DNA"/>
</dbReference>
<comment type="caution">
    <text evidence="2">The sequence shown here is derived from an EMBL/GenBank/DDBJ whole genome shotgun (WGS) entry which is preliminary data.</text>
</comment>
<evidence type="ECO:0000259" key="1">
    <source>
        <dbReference type="Pfam" id="PF01979"/>
    </source>
</evidence>
<gene>
    <name evidence="2" type="ORF">K8U81_02895</name>
</gene>
<organism evidence="2 3">
    <name type="scientific">Phocaeicola coprocola</name>
    <dbReference type="NCBI Taxonomy" id="310298"/>
    <lineage>
        <taxon>Bacteria</taxon>
        <taxon>Pseudomonadati</taxon>
        <taxon>Bacteroidota</taxon>
        <taxon>Bacteroidia</taxon>
        <taxon>Bacteroidales</taxon>
        <taxon>Bacteroidaceae</taxon>
        <taxon>Phocaeicola</taxon>
    </lineage>
</organism>
<dbReference type="Pfam" id="PF01979">
    <property type="entry name" value="Amidohydro_1"/>
    <property type="match status" value="1"/>
</dbReference>
<sequence>MRTPAKLIGIDSSKGTLQKGKDADILIIDKDISIRCVFSCGRIVEGMNTLVH</sequence>
<dbReference type="Gene3D" id="2.30.40.10">
    <property type="entry name" value="Urease, subunit C, domain 1"/>
    <property type="match status" value="1"/>
</dbReference>
<dbReference type="Proteomes" id="UP000718012">
    <property type="component" value="Unassembled WGS sequence"/>
</dbReference>
<dbReference type="AlphaFoldDB" id="A0A921FBM8"/>
<proteinExistence type="predicted"/>
<accession>A0A921FBM8</accession>
<evidence type="ECO:0000313" key="2">
    <source>
        <dbReference type="EMBL" id="HJF07126.1"/>
    </source>
</evidence>
<dbReference type="InterPro" id="IPR006680">
    <property type="entry name" value="Amidohydro-rel"/>
</dbReference>
<dbReference type="SUPFAM" id="SSF51338">
    <property type="entry name" value="Composite domain of metallo-dependent hydrolases"/>
    <property type="match status" value="1"/>
</dbReference>
<name>A0A921FBM8_9BACT</name>
<reference evidence="2" key="1">
    <citation type="journal article" date="2021" name="PeerJ">
        <title>Extensive microbial diversity within the chicken gut microbiome revealed by metagenomics and culture.</title>
        <authorList>
            <person name="Gilroy R."/>
            <person name="Ravi A."/>
            <person name="Getino M."/>
            <person name="Pursley I."/>
            <person name="Horton D.L."/>
            <person name="Alikhan N.F."/>
            <person name="Baker D."/>
            <person name="Gharbi K."/>
            <person name="Hall N."/>
            <person name="Watson M."/>
            <person name="Adriaenssens E.M."/>
            <person name="Foster-Nyarko E."/>
            <person name="Jarju S."/>
            <person name="Secka A."/>
            <person name="Antonio M."/>
            <person name="Oren A."/>
            <person name="Chaudhuri R.R."/>
            <person name="La Ragione R."/>
            <person name="Hildebrand F."/>
            <person name="Pallen M.J."/>
        </authorList>
    </citation>
    <scope>NUCLEOTIDE SEQUENCE</scope>
    <source>
        <strain evidence="2">CHK165-8395</strain>
    </source>
</reference>
<protein>
    <submittedName>
        <fullName evidence="2">Amidohydrolase family protein</fullName>
    </submittedName>
</protein>
<feature type="domain" description="Amidohydrolase-related" evidence="1">
    <location>
        <begin position="3"/>
        <end position="44"/>
    </location>
</feature>
<evidence type="ECO:0000313" key="3">
    <source>
        <dbReference type="Proteomes" id="UP000718012"/>
    </source>
</evidence>
<reference evidence="2" key="2">
    <citation type="submission" date="2021-09" db="EMBL/GenBank/DDBJ databases">
        <authorList>
            <person name="Gilroy R."/>
        </authorList>
    </citation>
    <scope>NUCLEOTIDE SEQUENCE</scope>
    <source>
        <strain evidence="2">CHK165-8395</strain>
    </source>
</reference>